<evidence type="ECO:0000313" key="3">
    <source>
        <dbReference type="EMBL" id="ADD44400.1"/>
    </source>
</evidence>
<sequence>MGVEVQRERPPRAALAWAERVLGGEVTRVRAFTGGMTSAVHQLSLRLADGRTRQAVLRRYVLSEVLDDVPDIVEREDVVLRLLDDVELPTPRLLGSDGLKRRAADGGPDVPALLMERLPGRPVWRPHEENWLRGLAEVLPVLHAVRAGGEAGAAGSSPGVDGARAGSAAAGSALPSPDGGGSPAGAWADGVAAFEAYEPERYEPPPWLRRPKLWERALELFQRPVGEPSVLIHRDYHPGNVLWRGGKVSGVVDWQSACAGPPSIDVGWCRLELLQECGFEPAMQFTALWEDLAGATYHPAAEVTLLVDKLGMTHDEPPPLPQVHEELLAKALAALG</sequence>
<dbReference type="HOGENOM" id="CLU_079051_0_0_11"/>
<keyword evidence="4" id="KW-1185">Reference proteome</keyword>
<dbReference type="EMBL" id="CP001778">
    <property type="protein sequence ID" value="ADD44400.1"/>
    <property type="molecule type" value="Genomic_DNA"/>
</dbReference>
<dbReference type="eggNOG" id="COG3173">
    <property type="taxonomic scope" value="Bacteria"/>
</dbReference>
<proteinExistence type="predicted"/>
<dbReference type="Pfam" id="PF01636">
    <property type="entry name" value="APH"/>
    <property type="match status" value="1"/>
</dbReference>
<keyword evidence="3" id="KW-0808">Transferase</keyword>
<dbReference type="Proteomes" id="UP000000844">
    <property type="component" value="Chromosome"/>
</dbReference>
<feature type="domain" description="Aminoglycoside phosphotransferase" evidence="2">
    <location>
        <begin position="46"/>
        <end position="270"/>
    </location>
</feature>
<dbReference type="GO" id="GO:0016740">
    <property type="term" value="F:transferase activity"/>
    <property type="evidence" value="ECO:0007669"/>
    <property type="project" value="UniProtKB-KW"/>
</dbReference>
<dbReference type="AlphaFoldDB" id="D3Q7Q8"/>
<feature type="compositionally biased region" description="Low complexity" evidence="1">
    <location>
        <begin position="153"/>
        <end position="177"/>
    </location>
</feature>
<accession>D3Q7Q8</accession>
<evidence type="ECO:0000256" key="1">
    <source>
        <dbReference type="SAM" id="MobiDB-lite"/>
    </source>
</evidence>
<reference evidence="3 4" key="1">
    <citation type="journal article" date="2009" name="Stand. Genomic Sci.">
        <title>Complete genome sequence of Stackebrandtia nassauensis type strain (LLR-40K-21).</title>
        <authorList>
            <person name="Munk C."/>
            <person name="Lapidus A."/>
            <person name="Copeland A."/>
            <person name="Jando M."/>
            <person name="Mayilraj S."/>
            <person name="Glavina Del Rio T."/>
            <person name="Nolan M."/>
            <person name="Chen F."/>
            <person name="Lucas S."/>
            <person name="Tice H."/>
            <person name="Cheng J.F."/>
            <person name="Han C."/>
            <person name="Detter J.C."/>
            <person name="Bruce D."/>
            <person name="Goodwin L."/>
            <person name="Chain P."/>
            <person name="Pitluck S."/>
            <person name="Goker M."/>
            <person name="Ovchinikova G."/>
            <person name="Pati A."/>
            <person name="Ivanova N."/>
            <person name="Mavromatis K."/>
            <person name="Chen A."/>
            <person name="Palaniappan K."/>
            <person name="Land M."/>
            <person name="Hauser L."/>
            <person name="Chang Y.J."/>
            <person name="Jeffries C.D."/>
            <person name="Bristow J."/>
            <person name="Eisen J.A."/>
            <person name="Markowitz V."/>
            <person name="Hugenholtz P."/>
            <person name="Kyrpides N.C."/>
            <person name="Klenk H.P."/>
        </authorList>
    </citation>
    <scope>NUCLEOTIDE SEQUENCE [LARGE SCALE GENOMIC DNA]</scope>
    <source>
        <strain evidence="4">DSM 44728 / CIP 108903 / NRRL B-16338 / NBRC 102104 / LLR-40K-21</strain>
    </source>
</reference>
<feature type="region of interest" description="Disordered" evidence="1">
    <location>
        <begin position="150"/>
        <end position="185"/>
    </location>
</feature>
<evidence type="ECO:0000313" key="4">
    <source>
        <dbReference type="Proteomes" id="UP000000844"/>
    </source>
</evidence>
<dbReference type="InterPro" id="IPR011009">
    <property type="entry name" value="Kinase-like_dom_sf"/>
</dbReference>
<dbReference type="STRING" id="446470.Snas_4758"/>
<dbReference type="PANTHER" id="PTHR21310">
    <property type="entry name" value="AMINOGLYCOSIDE PHOSPHOTRANSFERASE-RELATED-RELATED"/>
    <property type="match status" value="1"/>
</dbReference>
<name>D3Q7Q8_STANL</name>
<dbReference type="InterPro" id="IPR051678">
    <property type="entry name" value="AGP_Transferase"/>
</dbReference>
<dbReference type="Gene3D" id="3.90.1200.10">
    <property type="match status" value="1"/>
</dbReference>
<dbReference type="KEGG" id="sna:Snas_4758"/>
<protein>
    <submittedName>
        <fullName evidence="3">Aminoglycoside phosphotransferase</fullName>
    </submittedName>
</protein>
<gene>
    <name evidence="3" type="ordered locus">Snas_4758</name>
</gene>
<organism evidence="3 4">
    <name type="scientific">Stackebrandtia nassauensis (strain DSM 44728 / CIP 108903 / NRRL B-16338 / NBRC 102104 / LLR-40K-21)</name>
    <dbReference type="NCBI Taxonomy" id="446470"/>
    <lineage>
        <taxon>Bacteria</taxon>
        <taxon>Bacillati</taxon>
        <taxon>Actinomycetota</taxon>
        <taxon>Actinomycetes</taxon>
        <taxon>Glycomycetales</taxon>
        <taxon>Glycomycetaceae</taxon>
        <taxon>Stackebrandtia</taxon>
    </lineage>
</organism>
<evidence type="ECO:0000259" key="2">
    <source>
        <dbReference type="Pfam" id="PF01636"/>
    </source>
</evidence>
<dbReference type="SUPFAM" id="SSF56112">
    <property type="entry name" value="Protein kinase-like (PK-like)"/>
    <property type="match status" value="1"/>
</dbReference>
<dbReference type="OrthoDB" id="4706173at2"/>
<dbReference type="InterPro" id="IPR002575">
    <property type="entry name" value="Aminoglycoside_PTrfase"/>
</dbReference>